<keyword evidence="1" id="KW-0472">Membrane</keyword>
<organism evidence="2">
    <name type="scientific">hydrothermal vent metagenome</name>
    <dbReference type="NCBI Taxonomy" id="652676"/>
    <lineage>
        <taxon>unclassified sequences</taxon>
        <taxon>metagenomes</taxon>
        <taxon>ecological metagenomes</taxon>
    </lineage>
</organism>
<accession>A0A3B0UBE7</accession>
<dbReference type="InterPro" id="IPR045922">
    <property type="entry name" value="DUF6341"/>
</dbReference>
<sequence length="65" mass="7739">MIANNIFKAIGDFCTNVLFQPFDALRFMTNWWAQNTINWILVVIAFTAFIYWITELKKYRNSANE</sequence>
<gene>
    <name evidence="2" type="ORF">MNBD_BACTEROID04-1694</name>
</gene>
<keyword evidence="1" id="KW-0812">Transmembrane</keyword>
<proteinExistence type="predicted"/>
<evidence type="ECO:0000256" key="1">
    <source>
        <dbReference type="SAM" id="Phobius"/>
    </source>
</evidence>
<feature type="transmembrane region" description="Helical" evidence="1">
    <location>
        <begin position="36"/>
        <end position="54"/>
    </location>
</feature>
<keyword evidence="1" id="KW-1133">Transmembrane helix</keyword>
<reference evidence="2" key="1">
    <citation type="submission" date="2018-06" db="EMBL/GenBank/DDBJ databases">
        <authorList>
            <person name="Zhirakovskaya E."/>
        </authorList>
    </citation>
    <scope>NUCLEOTIDE SEQUENCE</scope>
</reference>
<evidence type="ECO:0000313" key="2">
    <source>
        <dbReference type="EMBL" id="VAW25623.1"/>
    </source>
</evidence>
<dbReference type="AlphaFoldDB" id="A0A3B0UBE7"/>
<name>A0A3B0UBE7_9ZZZZ</name>
<dbReference type="EMBL" id="UOER01000466">
    <property type="protein sequence ID" value="VAW25623.1"/>
    <property type="molecule type" value="Genomic_DNA"/>
</dbReference>
<dbReference type="Pfam" id="PF19868">
    <property type="entry name" value="DUF6341"/>
    <property type="match status" value="1"/>
</dbReference>
<protein>
    <recommendedName>
        <fullName evidence="3">Uracil phosphoribosyltransferase</fullName>
    </recommendedName>
</protein>
<evidence type="ECO:0008006" key="3">
    <source>
        <dbReference type="Google" id="ProtNLM"/>
    </source>
</evidence>